<dbReference type="HOGENOM" id="CLU_041707_1_0_1"/>
<keyword evidence="22" id="KW-1185">Reference proteome</keyword>
<dbReference type="InterPro" id="IPR001841">
    <property type="entry name" value="Znf_RING"/>
</dbReference>
<evidence type="ECO:0000256" key="6">
    <source>
        <dbReference type="ARBA" id="ARBA00022448"/>
    </source>
</evidence>
<keyword evidence="7" id="KW-0962">Peroxisome biogenesis</keyword>
<dbReference type="InParanoid" id="B3RZR8"/>
<evidence type="ECO:0000256" key="4">
    <source>
        <dbReference type="ARBA" id="ARBA00008704"/>
    </source>
</evidence>
<keyword evidence="14" id="KW-0653">Protein transport</keyword>
<keyword evidence="8" id="KW-0808">Transferase</keyword>
<feature type="transmembrane region" description="Helical" evidence="19">
    <location>
        <begin position="191"/>
        <end position="212"/>
    </location>
</feature>
<keyword evidence="12" id="KW-0833">Ubl conjugation pathway</keyword>
<dbReference type="GO" id="GO:0008270">
    <property type="term" value="F:zinc ion binding"/>
    <property type="evidence" value="ECO:0007669"/>
    <property type="project" value="UniProtKB-KW"/>
</dbReference>
<gene>
    <name evidence="21" type="ORF">TRIADDRAFT_57553</name>
</gene>
<evidence type="ECO:0000256" key="5">
    <source>
        <dbReference type="ARBA" id="ARBA00012483"/>
    </source>
</evidence>
<dbReference type="PhylomeDB" id="B3RZR8"/>
<feature type="domain" description="RING-type" evidence="20">
    <location>
        <begin position="245"/>
        <end position="283"/>
    </location>
</feature>
<evidence type="ECO:0000256" key="1">
    <source>
        <dbReference type="ARBA" id="ARBA00000900"/>
    </source>
</evidence>
<name>B3RZR8_TRIAD</name>
<evidence type="ECO:0000256" key="15">
    <source>
        <dbReference type="ARBA" id="ARBA00022989"/>
    </source>
</evidence>
<protein>
    <recommendedName>
        <fullName evidence="5">RING-type E3 ubiquitin transferase</fullName>
        <ecNumber evidence="5">2.3.2.27</ecNumber>
    </recommendedName>
</protein>
<dbReference type="OrthoDB" id="6270329at2759"/>
<comment type="subcellular location">
    <subcellularLocation>
        <location evidence="2">Peroxisome membrane</location>
        <topology evidence="2">Multi-pass membrane protein</topology>
    </subcellularLocation>
</comment>
<dbReference type="CTD" id="6754994"/>
<evidence type="ECO:0000256" key="16">
    <source>
        <dbReference type="ARBA" id="ARBA00023136"/>
    </source>
</evidence>
<dbReference type="PROSITE" id="PS50089">
    <property type="entry name" value="ZF_RING_2"/>
    <property type="match status" value="1"/>
</dbReference>
<dbReference type="GeneID" id="6754994"/>
<dbReference type="KEGG" id="tad:TRIADDRAFT_57553"/>
<feature type="transmembrane region" description="Helical" evidence="19">
    <location>
        <begin position="143"/>
        <end position="165"/>
    </location>
</feature>
<keyword evidence="11 18" id="KW-0863">Zinc-finger</keyword>
<dbReference type="Proteomes" id="UP000009022">
    <property type="component" value="Unassembled WGS sequence"/>
</dbReference>
<evidence type="ECO:0000313" key="21">
    <source>
        <dbReference type="EMBL" id="EDV24255.1"/>
    </source>
</evidence>
<dbReference type="PANTHER" id="PTHR23350">
    <property type="entry name" value="PEROXISOME ASSEMBLY PROTEIN 10"/>
    <property type="match status" value="1"/>
</dbReference>
<dbReference type="InterPro" id="IPR025654">
    <property type="entry name" value="PEX2/10"/>
</dbReference>
<dbReference type="STRING" id="10228.B3RZR8"/>
<dbReference type="InterPro" id="IPR013083">
    <property type="entry name" value="Znf_RING/FYVE/PHD"/>
</dbReference>
<dbReference type="Pfam" id="PF04757">
    <property type="entry name" value="Pex2_Pex12"/>
    <property type="match status" value="1"/>
</dbReference>
<dbReference type="GO" id="GO:0005778">
    <property type="term" value="C:peroxisomal membrane"/>
    <property type="evidence" value="ECO:0000318"/>
    <property type="project" value="GO_Central"/>
</dbReference>
<evidence type="ECO:0000256" key="9">
    <source>
        <dbReference type="ARBA" id="ARBA00022692"/>
    </source>
</evidence>
<evidence type="ECO:0000256" key="19">
    <source>
        <dbReference type="SAM" id="Phobius"/>
    </source>
</evidence>
<evidence type="ECO:0000256" key="11">
    <source>
        <dbReference type="ARBA" id="ARBA00022771"/>
    </source>
</evidence>
<comment type="catalytic activity">
    <reaction evidence="1">
        <text>S-ubiquitinyl-[E2 ubiquitin-conjugating enzyme]-L-cysteine + [acceptor protein]-L-lysine = [E2 ubiquitin-conjugating enzyme]-L-cysteine + N(6)-ubiquitinyl-[acceptor protein]-L-lysine.</text>
        <dbReference type="EC" id="2.3.2.27"/>
    </reaction>
</comment>
<evidence type="ECO:0000256" key="7">
    <source>
        <dbReference type="ARBA" id="ARBA00022593"/>
    </source>
</evidence>
<dbReference type="EMBL" id="DS985246">
    <property type="protein sequence ID" value="EDV24255.1"/>
    <property type="molecule type" value="Genomic_DNA"/>
</dbReference>
<dbReference type="CDD" id="cd16527">
    <property type="entry name" value="RING-HC_PEX10"/>
    <property type="match status" value="1"/>
</dbReference>
<accession>B3RZR8</accession>
<keyword evidence="9 19" id="KW-0812">Transmembrane</keyword>
<keyword evidence="10" id="KW-0479">Metal-binding</keyword>
<evidence type="ECO:0000256" key="13">
    <source>
        <dbReference type="ARBA" id="ARBA00022833"/>
    </source>
</evidence>
<reference evidence="21 22" key="1">
    <citation type="journal article" date="2008" name="Nature">
        <title>The Trichoplax genome and the nature of placozoans.</title>
        <authorList>
            <person name="Srivastava M."/>
            <person name="Begovic E."/>
            <person name="Chapman J."/>
            <person name="Putnam N.H."/>
            <person name="Hellsten U."/>
            <person name="Kawashima T."/>
            <person name="Kuo A."/>
            <person name="Mitros T."/>
            <person name="Salamov A."/>
            <person name="Carpenter M.L."/>
            <person name="Signorovitch A.Y."/>
            <person name="Moreno M.A."/>
            <person name="Kamm K."/>
            <person name="Grimwood J."/>
            <person name="Schmutz J."/>
            <person name="Shapiro H."/>
            <person name="Grigoriev I.V."/>
            <person name="Buss L.W."/>
            <person name="Schierwater B."/>
            <person name="Dellaporta S.L."/>
            <person name="Rokhsar D.S."/>
        </authorList>
    </citation>
    <scope>NUCLEOTIDE SEQUENCE [LARGE SCALE GENOMIC DNA]</scope>
    <source>
        <strain evidence="21 22">Grell-BS-1999</strain>
    </source>
</reference>
<organism evidence="21 22">
    <name type="scientific">Trichoplax adhaerens</name>
    <name type="common">Trichoplax reptans</name>
    <dbReference type="NCBI Taxonomy" id="10228"/>
    <lineage>
        <taxon>Eukaryota</taxon>
        <taxon>Metazoa</taxon>
        <taxon>Placozoa</taxon>
        <taxon>Uniplacotomia</taxon>
        <taxon>Trichoplacea</taxon>
        <taxon>Trichoplacidae</taxon>
        <taxon>Trichoplax</taxon>
    </lineage>
</organism>
<evidence type="ECO:0000256" key="17">
    <source>
        <dbReference type="ARBA" id="ARBA00023140"/>
    </source>
</evidence>
<keyword evidence="6" id="KW-0813">Transport</keyword>
<dbReference type="eggNOG" id="KOG0317">
    <property type="taxonomic scope" value="Eukaryota"/>
</dbReference>
<dbReference type="OMA" id="YCDVVQL"/>
<sequence length="300" mass="35028">MDSQPGADELVRSSQKDVYYLNWLKDIASDVSRGILGSRLWIKWQRELQILTELAYFGLSTLSGYQTLGEEYCYLIQVEDTRKSIPSFSRRLLMVLLSTLTPYLLEKLLSKLEKEIRSPELLRTLSEEDRRRLKLLIPVLKNLISLFQQIHTISFYFNGVFYHIAKRFTRIKHILVRETEKDQLASITYRILGWLSFIQLIISIIQWLPLYIRPSTSQSNHPLIPGHQETSQMHHQVSTTVNIKCCLCLESCQHPTCTPCGHIFCWHCIAGWCRTKPECPLCRESTEASRLIHLHHYNPI</sequence>
<evidence type="ECO:0000259" key="20">
    <source>
        <dbReference type="PROSITE" id="PS50089"/>
    </source>
</evidence>
<proteinExistence type="inferred from homology"/>
<evidence type="ECO:0000256" key="2">
    <source>
        <dbReference type="ARBA" id="ARBA00004585"/>
    </source>
</evidence>
<evidence type="ECO:0000256" key="14">
    <source>
        <dbReference type="ARBA" id="ARBA00022927"/>
    </source>
</evidence>
<keyword evidence="13" id="KW-0862">Zinc</keyword>
<dbReference type="InterPro" id="IPR006845">
    <property type="entry name" value="Pex_N"/>
</dbReference>
<dbReference type="GO" id="GO:0061630">
    <property type="term" value="F:ubiquitin protein ligase activity"/>
    <property type="evidence" value="ECO:0007669"/>
    <property type="project" value="UniProtKB-EC"/>
</dbReference>
<comment type="pathway">
    <text evidence="3">Protein modification; protein ubiquitination.</text>
</comment>
<evidence type="ECO:0000313" key="22">
    <source>
        <dbReference type="Proteomes" id="UP000009022"/>
    </source>
</evidence>
<keyword evidence="17" id="KW-0576">Peroxisome</keyword>
<dbReference type="SUPFAM" id="SSF57850">
    <property type="entry name" value="RING/U-box"/>
    <property type="match status" value="1"/>
</dbReference>
<keyword evidence="15 19" id="KW-1133">Transmembrane helix</keyword>
<dbReference type="Gene3D" id="3.30.40.10">
    <property type="entry name" value="Zinc/RING finger domain, C3HC4 (zinc finger)"/>
    <property type="match status" value="1"/>
</dbReference>
<dbReference type="Pfam" id="PF13639">
    <property type="entry name" value="zf-RING_2"/>
    <property type="match status" value="1"/>
</dbReference>
<dbReference type="AlphaFoldDB" id="B3RZR8"/>
<dbReference type="PROSITE" id="PS00518">
    <property type="entry name" value="ZF_RING_1"/>
    <property type="match status" value="1"/>
</dbReference>
<evidence type="ECO:0000256" key="8">
    <source>
        <dbReference type="ARBA" id="ARBA00022679"/>
    </source>
</evidence>
<evidence type="ECO:0000256" key="18">
    <source>
        <dbReference type="PROSITE-ProRule" id="PRU00175"/>
    </source>
</evidence>
<evidence type="ECO:0000256" key="3">
    <source>
        <dbReference type="ARBA" id="ARBA00004906"/>
    </source>
</evidence>
<dbReference type="InterPro" id="IPR017907">
    <property type="entry name" value="Znf_RING_CS"/>
</dbReference>
<dbReference type="SMART" id="SM00184">
    <property type="entry name" value="RING"/>
    <property type="match status" value="1"/>
</dbReference>
<dbReference type="EC" id="2.3.2.27" evidence="5"/>
<dbReference type="FunCoup" id="B3RZR8">
    <property type="interactions" value="1544"/>
</dbReference>
<dbReference type="GO" id="GO:0016558">
    <property type="term" value="P:protein import into peroxisome matrix"/>
    <property type="evidence" value="ECO:0000318"/>
    <property type="project" value="GO_Central"/>
</dbReference>
<keyword evidence="16 19" id="KW-0472">Membrane</keyword>
<evidence type="ECO:0000256" key="12">
    <source>
        <dbReference type="ARBA" id="ARBA00022786"/>
    </source>
</evidence>
<evidence type="ECO:0000256" key="10">
    <source>
        <dbReference type="ARBA" id="ARBA00022723"/>
    </source>
</evidence>
<dbReference type="PANTHER" id="PTHR23350:SF0">
    <property type="entry name" value="PEROXISOME BIOGENESIS FACTOR 10"/>
    <property type="match status" value="1"/>
</dbReference>
<comment type="similarity">
    <text evidence="4">Belongs to the pex2/pex10/pex12 family.</text>
</comment>
<dbReference type="RefSeq" id="XP_002113781.1">
    <property type="nucleotide sequence ID" value="XM_002113745.1"/>
</dbReference>